<feature type="region of interest" description="Disordered" evidence="6">
    <location>
        <begin position="129"/>
        <end position="166"/>
    </location>
</feature>
<evidence type="ECO:0000259" key="8">
    <source>
        <dbReference type="PROSITE" id="PS50102"/>
    </source>
</evidence>
<evidence type="ECO:0000256" key="1">
    <source>
        <dbReference type="ARBA" id="ARBA00004123"/>
    </source>
</evidence>
<evidence type="ECO:0000256" key="2">
    <source>
        <dbReference type="ARBA" id="ARBA00022737"/>
    </source>
</evidence>
<feature type="region of interest" description="Disordered" evidence="6">
    <location>
        <begin position="1"/>
        <end position="41"/>
    </location>
</feature>
<evidence type="ECO:0000256" key="6">
    <source>
        <dbReference type="SAM" id="MobiDB-lite"/>
    </source>
</evidence>
<comment type="caution">
    <text evidence="9">The sequence shown here is derived from an EMBL/GenBank/DDBJ whole genome shotgun (WGS) entry which is preliminary data.</text>
</comment>
<dbReference type="GO" id="GO:0005730">
    <property type="term" value="C:nucleolus"/>
    <property type="evidence" value="ECO:0007669"/>
    <property type="project" value="TreeGrafter"/>
</dbReference>
<dbReference type="PANTHER" id="PTHR48039">
    <property type="entry name" value="RNA-BINDING MOTIF PROTEIN 14B"/>
    <property type="match status" value="1"/>
</dbReference>
<keyword evidence="4" id="KW-0539">Nucleus</keyword>
<evidence type="ECO:0000256" key="4">
    <source>
        <dbReference type="ARBA" id="ARBA00023242"/>
    </source>
</evidence>
<evidence type="ECO:0000313" key="10">
    <source>
        <dbReference type="Proteomes" id="UP000887116"/>
    </source>
</evidence>
<feature type="compositionally biased region" description="Basic and acidic residues" evidence="6">
    <location>
        <begin position="222"/>
        <end position="236"/>
    </location>
</feature>
<keyword evidence="7" id="KW-0472">Membrane</keyword>
<feature type="compositionally biased region" description="Basic and acidic residues" evidence="6">
    <location>
        <begin position="132"/>
        <end position="156"/>
    </location>
</feature>
<dbReference type="InterPro" id="IPR000504">
    <property type="entry name" value="RRM_dom"/>
</dbReference>
<organism evidence="9 10">
    <name type="scientific">Trichonephila clavata</name>
    <name type="common">Joro spider</name>
    <name type="synonym">Nephila clavata</name>
    <dbReference type="NCBI Taxonomy" id="2740835"/>
    <lineage>
        <taxon>Eukaryota</taxon>
        <taxon>Metazoa</taxon>
        <taxon>Ecdysozoa</taxon>
        <taxon>Arthropoda</taxon>
        <taxon>Chelicerata</taxon>
        <taxon>Arachnida</taxon>
        <taxon>Araneae</taxon>
        <taxon>Araneomorphae</taxon>
        <taxon>Entelegynae</taxon>
        <taxon>Araneoidea</taxon>
        <taxon>Nephilidae</taxon>
        <taxon>Trichonephila</taxon>
    </lineage>
</organism>
<feature type="compositionally biased region" description="Acidic residues" evidence="6">
    <location>
        <begin position="200"/>
        <end position="221"/>
    </location>
</feature>
<name>A0A8X6GQS9_TRICU</name>
<dbReference type="InterPro" id="IPR012677">
    <property type="entry name" value="Nucleotide-bd_a/b_plait_sf"/>
</dbReference>
<keyword evidence="2" id="KW-0677">Repeat</keyword>
<feature type="domain" description="RRM" evidence="8">
    <location>
        <begin position="257"/>
        <end position="338"/>
    </location>
</feature>
<dbReference type="OrthoDB" id="3945418at2759"/>
<feature type="domain" description="RRM" evidence="8">
    <location>
        <begin position="43"/>
        <end position="120"/>
    </location>
</feature>
<dbReference type="Pfam" id="PF00076">
    <property type="entry name" value="RRM_1"/>
    <property type="match status" value="2"/>
</dbReference>
<dbReference type="Gene3D" id="3.30.70.330">
    <property type="match status" value="2"/>
</dbReference>
<keyword evidence="7" id="KW-0812">Transmembrane</keyword>
<dbReference type="SMART" id="SM00360">
    <property type="entry name" value="RRM"/>
    <property type="match status" value="2"/>
</dbReference>
<evidence type="ECO:0000256" key="5">
    <source>
        <dbReference type="PROSITE-ProRule" id="PRU00176"/>
    </source>
</evidence>
<dbReference type="SUPFAM" id="SSF54928">
    <property type="entry name" value="RNA-binding domain, RBD"/>
    <property type="match status" value="2"/>
</dbReference>
<dbReference type="Proteomes" id="UP000887116">
    <property type="component" value="Unassembled WGS sequence"/>
</dbReference>
<comment type="subcellular location">
    <subcellularLocation>
        <location evidence="1">Nucleus</location>
    </subcellularLocation>
</comment>
<protein>
    <submittedName>
        <fullName evidence="9">RNA-binding protein 28</fullName>
    </submittedName>
</protein>
<evidence type="ECO:0000256" key="3">
    <source>
        <dbReference type="ARBA" id="ARBA00022884"/>
    </source>
</evidence>
<keyword evidence="3 5" id="KW-0694">RNA-binding</keyword>
<dbReference type="AlphaFoldDB" id="A0A8X6GQS9"/>
<accession>A0A8X6GQS9</accession>
<feature type="compositionally biased region" description="Polar residues" evidence="6">
    <location>
        <begin position="19"/>
        <end position="30"/>
    </location>
</feature>
<evidence type="ECO:0000256" key="7">
    <source>
        <dbReference type="SAM" id="Phobius"/>
    </source>
</evidence>
<dbReference type="InterPro" id="IPR051945">
    <property type="entry name" value="RRM_MRD1_RNA_proc_ribogen"/>
</dbReference>
<dbReference type="CDD" id="cd12415">
    <property type="entry name" value="RRM3_RBM28_like"/>
    <property type="match status" value="1"/>
</dbReference>
<dbReference type="GO" id="GO:0003729">
    <property type="term" value="F:mRNA binding"/>
    <property type="evidence" value="ECO:0007669"/>
    <property type="project" value="TreeGrafter"/>
</dbReference>
<sequence length="459" mass="52444">MLNLNNSASEKIDKKYLGHSNSNRTMATSNKVKKKRPKTKKRKRLIIRNLSFKAEEEDLKEVFSKFGKVLDAKIPLTADGKKRGFGFVEFEDTKSLIQAMKSMNYKEIHGRKVAIDYAIDKTSYQLKVQSIKQEKKDEPKIKEENMEPDAKPKSEEDSNVSEDEEEKRLNAFLKEFDSGADALLNPRVEDNYVKITSDESSSEDFENSDDEDNEFESNDYDNESKEKVKIKQEPEKSSSPAKQKTKKRDSKDVSEGKTVFLRNIAFTTNEESLQEAMEEYGECEYCLLCVDPLTNHPKGTGFVKFKEKSSADNLIHASYVEPGVVVDGRKLRCTNAISREDASLIGKPEKQKSDNRNLYLLRAGLFTPDSEEVKNMPKGDAAKRAQLEKLKRQKLKNVNFFISDKRLLVHNLPPTLTDSKLREIFKKAVGHGAVIIEVDIFFIIFLAFYVTLINTFQVI</sequence>
<dbReference type="CDD" id="cd12414">
    <property type="entry name" value="RRM2_RBM28_like"/>
    <property type="match status" value="1"/>
</dbReference>
<proteinExistence type="predicted"/>
<evidence type="ECO:0000313" key="9">
    <source>
        <dbReference type="EMBL" id="GFR09182.1"/>
    </source>
</evidence>
<dbReference type="InterPro" id="IPR035979">
    <property type="entry name" value="RBD_domain_sf"/>
</dbReference>
<dbReference type="EMBL" id="BMAO01006504">
    <property type="protein sequence ID" value="GFR09182.1"/>
    <property type="molecule type" value="Genomic_DNA"/>
</dbReference>
<keyword evidence="10" id="KW-1185">Reference proteome</keyword>
<gene>
    <name evidence="9" type="primary">RBM28</name>
    <name evidence="9" type="ORF">TNCT_451061</name>
</gene>
<feature type="transmembrane region" description="Helical" evidence="7">
    <location>
        <begin position="428"/>
        <end position="452"/>
    </location>
</feature>
<keyword evidence="7" id="KW-1133">Transmembrane helix</keyword>
<dbReference type="PANTHER" id="PTHR48039:SF5">
    <property type="entry name" value="RNA-BINDING PROTEIN 28"/>
    <property type="match status" value="1"/>
</dbReference>
<feature type="compositionally biased region" description="Basic residues" evidence="6">
    <location>
        <begin position="31"/>
        <end position="41"/>
    </location>
</feature>
<reference evidence="9" key="1">
    <citation type="submission" date="2020-07" db="EMBL/GenBank/DDBJ databases">
        <title>Multicomponent nature underlies the extraordinary mechanical properties of spider dragline silk.</title>
        <authorList>
            <person name="Kono N."/>
            <person name="Nakamura H."/>
            <person name="Mori M."/>
            <person name="Yoshida Y."/>
            <person name="Ohtoshi R."/>
            <person name="Malay A.D."/>
            <person name="Moran D.A.P."/>
            <person name="Tomita M."/>
            <person name="Numata K."/>
            <person name="Arakawa K."/>
        </authorList>
    </citation>
    <scope>NUCLEOTIDE SEQUENCE</scope>
</reference>
<feature type="region of interest" description="Disordered" evidence="6">
    <location>
        <begin position="194"/>
        <end position="254"/>
    </location>
</feature>
<dbReference type="PROSITE" id="PS50102">
    <property type="entry name" value="RRM"/>
    <property type="match status" value="2"/>
</dbReference>